<feature type="domain" description="Resolvase/invertase-type recombinase catalytic" evidence="1">
    <location>
        <begin position="6"/>
        <end position="153"/>
    </location>
</feature>
<organism evidence="3 4">
    <name type="scientific">Flavipsychrobacter stenotrophus</name>
    <dbReference type="NCBI Taxonomy" id="2077091"/>
    <lineage>
        <taxon>Bacteria</taxon>
        <taxon>Pseudomonadati</taxon>
        <taxon>Bacteroidota</taxon>
        <taxon>Chitinophagia</taxon>
        <taxon>Chitinophagales</taxon>
        <taxon>Chitinophagaceae</taxon>
        <taxon>Flavipsychrobacter</taxon>
    </lineage>
</organism>
<dbReference type="PANTHER" id="PTHR30461">
    <property type="entry name" value="DNA-INVERTASE FROM LAMBDOID PROPHAGE"/>
    <property type="match status" value="1"/>
</dbReference>
<dbReference type="InterPro" id="IPR036162">
    <property type="entry name" value="Resolvase-like_N_sf"/>
</dbReference>
<dbReference type="Gene3D" id="3.40.50.1390">
    <property type="entry name" value="Resolvase, N-terminal catalytic domain"/>
    <property type="match status" value="1"/>
</dbReference>
<dbReference type="InterPro" id="IPR006119">
    <property type="entry name" value="Resolv_N"/>
</dbReference>
<dbReference type="SUPFAM" id="SSF53041">
    <property type="entry name" value="Resolvase-like"/>
    <property type="match status" value="1"/>
</dbReference>
<dbReference type="PROSITE" id="PS51736">
    <property type="entry name" value="RECOMBINASES_3"/>
    <property type="match status" value="1"/>
</dbReference>
<protein>
    <submittedName>
        <fullName evidence="3">Recombinase family protein</fullName>
    </submittedName>
</protein>
<evidence type="ECO:0000259" key="1">
    <source>
        <dbReference type="PROSITE" id="PS51736"/>
    </source>
</evidence>
<feature type="domain" description="Recombinase" evidence="2">
    <location>
        <begin position="161"/>
        <end position="281"/>
    </location>
</feature>
<dbReference type="InterPro" id="IPR038109">
    <property type="entry name" value="DNA_bind_recomb_sf"/>
</dbReference>
<accession>A0A2S7SYD9</accession>
<evidence type="ECO:0000313" key="3">
    <source>
        <dbReference type="EMBL" id="PQJ11963.1"/>
    </source>
</evidence>
<sequence>MEQKKRIGIWVRVSTEFQVKDDSPEHHEQRARYYVEAKGWEVIEVYRLEAVSGKTVMELPEAKKMLRDIQTGRISALVFSKLARLARNTKELLEFSELFRKANADMISLAENIDTSSPSGRLFFTIIAAMAEWERAEIADRVAASVPIRAKMGKPLGGAAPFGYQWKGKELVIDQHEAPIRKLMYDLFIQHRKKGTVAKKLNEMGHRTRNGSEFSDTTIGRLLHDSTAKGVRLANYTKSLGDGKKWVVKPESEWVYITCPAIVTEEVWDNCHSILREQEEKNVNASKRGGQPAVHLFSGILLCGCSGKMYYHPDGEKYKCTKCRKTKIGTADIEDIYYDELKVFLLSDNNFDNFLSKAKHEISEKEKIVNSLAKDKKRIQADMDMKMDLYMAGQIPKDRFGDYYNPLDLQLRQIENTIPQIEAEIDVLKIEHLNGDAVKNEAQTMYERWGLLDKGAKRSFVERITKQIVIAGDELTIFFRYHPSYFQNPENTQYNFMDSWMQ</sequence>
<dbReference type="Proteomes" id="UP000239872">
    <property type="component" value="Unassembled WGS sequence"/>
</dbReference>
<dbReference type="PROSITE" id="PS51737">
    <property type="entry name" value="RECOMBINASE_DNA_BIND"/>
    <property type="match status" value="1"/>
</dbReference>
<dbReference type="AlphaFoldDB" id="A0A2S7SYD9"/>
<dbReference type="GO" id="GO:0003677">
    <property type="term" value="F:DNA binding"/>
    <property type="evidence" value="ECO:0007669"/>
    <property type="project" value="InterPro"/>
</dbReference>
<dbReference type="GO" id="GO:0000150">
    <property type="term" value="F:DNA strand exchange activity"/>
    <property type="evidence" value="ECO:0007669"/>
    <property type="project" value="InterPro"/>
</dbReference>
<dbReference type="Pfam" id="PF00239">
    <property type="entry name" value="Resolvase"/>
    <property type="match status" value="1"/>
</dbReference>
<dbReference type="SMART" id="SM00857">
    <property type="entry name" value="Resolvase"/>
    <property type="match status" value="1"/>
</dbReference>
<evidence type="ECO:0000313" key="4">
    <source>
        <dbReference type="Proteomes" id="UP000239872"/>
    </source>
</evidence>
<dbReference type="RefSeq" id="WP_105038843.1">
    <property type="nucleotide sequence ID" value="NZ_PPSL01000002.1"/>
</dbReference>
<keyword evidence="4" id="KW-1185">Reference proteome</keyword>
<name>A0A2S7SYD9_9BACT</name>
<evidence type="ECO:0000259" key="2">
    <source>
        <dbReference type="PROSITE" id="PS51737"/>
    </source>
</evidence>
<dbReference type="PANTHER" id="PTHR30461:SF23">
    <property type="entry name" value="DNA RECOMBINASE-RELATED"/>
    <property type="match status" value="1"/>
</dbReference>
<gene>
    <name evidence="3" type="ORF">CJD36_009225</name>
</gene>
<dbReference type="EMBL" id="PPSL01000002">
    <property type="protein sequence ID" value="PQJ11963.1"/>
    <property type="molecule type" value="Genomic_DNA"/>
</dbReference>
<reference evidence="3 4" key="1">
    <citation type="submission" date="2018-01" db="EMBL/GenBank/DDBJ databases">
        <title>A novel member of the phylum Bacteroidetes isolated from glacier ice.</title>
        <authorList>
            <person name="Liu Q."/>
            <person name="Xin Y.-H."/>
        </authorList>
    </citation>
    <scope>NUCLEOTIDE SEQUENCE [LARGE SCALE GENOMIC DNA]</scope>
    <source>
        <strain evidence="3 4">RB1R16</strain>
    </source>
</reference>
<comment type="caution">
    <text evidence="3">The sequence shown here is derived from an EMBL/GenBank/DDBJ whole genome shotgun (WGS) entry which is preliminary data.</text>
</comment>
<dbReference type="InterPro" id="IPR050639">
    <property type="entry name" value="SSR_resolvase"/>
</dbReference>
<dbReference type="Gene3D" id="3.90.1750.20">
    <property type="entry name" value="Putative Large Serine Recombinase, Chain B, Domain 2"/>
    <property type="match status" value="1"/>
</dbReference>
<dbReference type="CDD" id="cd00338">
    <property type="entry name" value="Ser_Recombinase"/>
    <property type="match status" value="1"/>
</dbReference>
<dbReference type="OrthoDB" id="9797501at2"/>
<dbReference type="InterPro" id="IPR011109">
    <property type="entry name" value="DNA_bind_recombinase_dom"/>
</dbReference>
<proteinExistence type="predicted"/>
<dbReference type="Pfam" id="PF07508">
    <property type="entry name" value="Recombinase"/>
    <property type="match status" value="1"/>
</dbReference>